<dbReference type="Proteomes" id="UP000663908">
    <property type="component" value="Chromosome"/>
</dbReference>
<dbReference type="EMBL" id="CP071839">
    <property type="protein sequence ID" value="QTE03269.1"/>
    <property type="molecule type" value="Genomic_DNA"/>
</dbReference>
<evidence type="ECO:0000259" key="1">
    <source>
        <dbReference type="Pfam" id="PF15567"/>
    </source>
</evidence>
<keyword evidence="4" id="KW-1185">Reference proteome</keyword>
<sequence>MISEKEAREIANSFLQASRDVAEPELAIDWGRVRVKEGYLIAPYNSVQFLETRDSSIQLLDCWPILVDMSTGQARFGLLEEREFWRNR</sequence>
<protein>
    <recommendedName>
        <fullName evidence="1">Immunity protein 35 domain-containing protein</fullName>
    </recommendedName>
</protein>
<accession>A0ABX7U4T7</accession>
<name>A0ABX7U4T7_STRCY</name>
<proteinExistence type="predicted"/>
<dbReference type="InterPro" id="IPR029082">
    <property type="entry name" value="Imm35"/>
</dbReference>
<dbReference type="EMBL" id="CP071839">
    <property type="protein sequence ID" value="QTD95721.1"/>
    <property type="molecule type" value="Genomic_DNA"/>
</dbReference>
<evidence type="ECO:0000313" key="4">
    <source>
        <dbReference type="Proteomes" id="UP000663908"/>
    </source>
</evidence>
<dbReference type="Pfam" id="PF15567">
    <property type="entry name" value="Imm35"/>
    <property type="match status" value="1"/>
</dbReference>
<evidence type="ECO:0000313" key="3">
    <source>
        <dbReference type="EMBL" id="QTE03269.1"/>
    </source>
</evidence>
<gene>
    <name evidence="2" type="ORF">S1361_00110</name>
    <name evidence="3" type="ORF">S1361_38390</name>
</gene>
<evidence type="ECO:0000313" key="2">
    <source>
        <dbReference type="EMBL" id="QTD95721.1"/>
    </source>
</evidence>
<organism evidence="3 4">
    <name type="scientific">Streptomyces cyanogenus</name>
    <dbReference type="NCBI Taxonomy" id="80860"/>
    <lineage>
        <taxon>Bacteria</taxon>
        <taxon>Bacillati</taxon>
        <taxon>Actinomycetota</taxon>
        <taxon>Actinomycetes</taxon>
        <taxon>Kitasatosporales</taxon>
        <taxon>Streptomycetaceae</taxon>
        <taxon>Streptomyces</taxon>
    </lineage>
</organism>
<feature type="domain" description="Immunity protein 35" evidence="1">
    <location>
        <begin position="5"/>
        <end position="82"/>
    </location>
</feature>
<reference evidence="3 4" key="1">
    <citation type="submission" date="2021-03" db="EMBL/GenBank/DDBJ databases">
        <title>Complete genome sequence of Streptomyces cyanogenus S136, producer of anticancer angucycline landomycin A.</title>
        <authorList>
            <person name="Hrab P."/>
            <person name="Ruckert C."/>
            <person name="Busche T."/>
            <person name="Ostash I."/>
            <person name="Kalinowski J."/>
            <person name="Fedorenko V."/>
            <person name="Yushchuk O."/>
            <person name="Ostash B."/>
        </authorList>
    </citation>
    <scope>NUCLEOTIDE SEQUENCE [LARGE SCALE GENOMIC DNA]</scope>
    <source>
        <strain evidence="3 4">S136</strain>
    </source>
</reference>
<dbReference type="RefSeq" id="WP_208029835.1">
    <property type="nucleotide sequence ID" value="NZ_CP071839.1"/>
</dbReference>